<reference evidence="1" key="1">
    <citation type="submission" date="2020-02" db="EMBL/GenBank/DDBJ databases">
        <authorList>
            <person name="Meier V. D."/>
        </authorList>
    </citation>
    <scope>NUCLEOTIDE SEQUENCE</scope>
    <source>
        <strain evidence="1">AVDCRST_MAG14</strain>
    </source>
</reference>
<protein>
    <submittedName>
        <fullName evidence="1">Uncharacterized protein</fullName>
    </submittedName>
</protein>
<dbReference type="AlphaFoldDB" id="A0A6J4QM65"/>
<proteinExistence type="predicted"/>
<accession>A0A6J4QM65</accession>
<dbReference type="EMBL" id="CADCVG010000014">
    <property type="protein sequence ID" value="CAA9444792.1"/>
    <property type="molecule type" value="Genomic_DNA"/>
</dbReference>
<gene>
    <name evidence="1" type="ORF">AVDCRST_MAG14-291</name>
</gene>
<organism evidence="1">
    <name type="scientific">uncultured Rubrobacteraceae bacterium</name>
    <dbReference type="NCBI Taxonomy" id="349277"/>
    <lineage>
        <taxon>Bacteria</taxon>
        <taxon>Bacillati</taxon>
        <taxon>Actinomycetota</taxon>
        <taxon>Rubrobacteria</taxon>
        <taxon>Rubrobacterales</taxon>
        <taxon>Rubrobacteraceae</taxon>
        <taxon>environmental samples</taxon>
    </lineage>
</organism>
<name>A0A6J4QM65_9ACTN</name>
<evidence type="ECO:0000313" key="1">
    <source>
        <dbReference type="EMBL" id="CAA9444792.1"/>
    </source>
</evidence>
<sequence>MRDLGRGAGSYHLPSTVRTDNALRVRFSATLGQEPEVELKLL</sequence>